<accession>A0A6A0A4S0</accession>
<reference evidence="1 2" key="1">
    <citation type="submission" date="2020-02" db="EMBL/GenBank/DDBJ databases">
        <title>Draft genome sequence of Haematococcus lacustris strain NIES-144.</title>
        <authorList>
            <person name="Morimoto D."/>
            <person name="Nakagawa S."/>
            <person name="Yoshida T."/>
            <person name="Sawayama S."/>
        </authorList>
    </citation>
    <scope>NUCLEOTIDE SEQUENCE [LARGE SCALE GENOMIC DNA]</scope>
    <source>
        <strain evidence="1 2">NIES-144</strain>
    </source>
</reference>
<organism evidence="1 2">
    <name type="scientific">Haematococcus lacustris</name>
    <name type="common">Green alga</name>
    <name type="synonym">Haematococcus pluvialis</name>
    <dbReference type="NCBI Taxonomy" id="44745"/>
    <lineage>
        <taxon>Eukaryota</taxon>
        <taxon>Viridiplantae</taxon>
        <taxon>Chlorophyta</taxon>
        <taxon>core chlorophytes</taxon>
        <taxon>Chlorophyceae</taxon>
        <taxon>CS clade</taxon>
        <taxon>Chlamydomonadales</taxon>
        <taxon>Haematococcaceae</taxon>
        <taxon>Haematococcus</taxon>
    </lineage>
</organism>
<protein>
    <submittedName>
        <fullName evidence="1">Uncharacterized protein</fullName>
    </submittedName>
</protein>
<comment type="caution">
    <text evidence="1">The sequence shown here is derived from an EMBL/GenBank/DDBJ whole genome shotgun (WGS) entry which is preliminary data.</text>
</comment>
<evidence type="ECO:0000313" key="1">
    <source>
        <dbReference type="EMBL" id="GFH26192.1"/>
    </source>
</evidence>
<proteinExistence type="predicted"/>
<sequence length="202" mass="22321">MHHRLLLSHSLLSRLVQHIIKDIPTYRPMEVGTLAVSLCALTWYDEQALDLLYAQAAKLLPEMILCQLNSLSWCLTKLGRAPPQLVTQVLEASTNAAVNTEEGKLTASVSEISQAVLSMRDALPASQLAWMEQQPVQALVTRCMEGYLDVLQSHITTASSATQCMEGYLDVLQSHITKASSATQLQVCPEAMQMHMADMQQQ</sequence>
<dbReference type="AlphaFoldDB" id="A0A6A0A4S0"/>
<name>A0A6A0A4S0_HAELA</name>
<dbReference type="EMBL" id="BLLF01003052">
    <property type="protein sequence ID" value="GFH26192.1"/>
    <property type="molecule type" value="Genomic_DNA"/>
</dbReference>
<evidence type="ECO:0000313" key="2">
    <source>
        <dbReference type="Proteomes" id="UP000485058"/>
    </source>
</evidence>
<keyword evidence="2" id="KW-1185">Reference proteome</keyword>
<dbReference type="Proteomes" id="UP000485058">
    <property type="component" value="Unassembled WGS sequence"/>
</dbReference>
<gene>
    <name evidence="1" type="ORF">HaLaN_24298</name>
</gene>